<accession>A0A5Q5BMR4</accession>
<dbReference type="InterPro" id="IPR011050">
    <property type="entry name" value="Pectin_lyase_fold/virulence"/>
</dbReference>
<feature type="region of interest" description="Disordered" evidence="1">
    <location>
        <begin position="28"/>
        <end position="151"/>
    </location>
</feature>
<feature type="compositionally biased region" description="Basic and acidic residues" evidence="1">
    <location>
        <begin position="45"/>
        <end position="55"/>
    </location>
</feature>
<evidence type="ECO:0000256" key="2">
    <source>
        <dbReference type="SAM" id="SignalP"/>
    </source>
</evidence>
<protein>
    <recommendedName>
        <fullName evidence="3">Rhamnogalacturonase A/B/Epimerase-like pectate lyase domain-containing protein</fullName>
    </recommendedName>
</protein>
<organism evidence="4">
    <name type="scientific">Mycobacterium sp. (strain MCS)</name>
    <dbReference type="NCBI Taxonomy" id="164756"/>
    <lineage>
        <taxon>Bacteria</taxon>
        <taxon>Bacillati</taxon>
        <taxon>Actinomycetota</taxon>
        <taxon>Actinomycetes</taxon>
        <taxon>Mycobacteriales</taxon>
        <taxon>Mycobacteriaceae</taxon>
        <taxon>Mycobacterium</taxon>
    </lineage>
</organism>
<dbReference type="Pfam" id="PF12708">
    <property type="entry name" value="Pect-lyase_RHGA_epim"/>
    <property type="match status" value="1"/>
</dbReference>
<feature type="compositionally biased region" description="Acidic residues" evidence="1">
    <location>
        <begin position="101"/>
        <end position="130"/>
    </location>
</feature>
<dbReference type="KEGG" id="mmc:Mmcs_3581"/>
<gene>
    <name evidence="4" type="ordered locus">Mmcs_3581</name>
</gene>
<dbReference type="AlphaFoldDB" id="A0A5Q5BMR4"/>
<evidence type="ECO:0000256" key="1">
    <source>
        <dbReference type="SAM" id="MobiDB-lite"/>
    </source>
</evidence>
<proteinExistence type="predicted"/>
<feature type="chain" id="PRO_5024463479" description="Rhamnogalacturonase A/B/Epimerase-like pectate lyase domain-containing protein" evidence="2">
    <location>
        <begin position="29"/>
        <end position="791"/>
    </location>
</feature>
<evidence type="ECO:0000313" key="4">
    <source>
        <dbReference type="EMBL" id="ABG09688.1"/>
    </source>
</evidence>
<feature type="domain" description="Rhamnogalacturonase A/B/Epimerase-like pectate lyase" evidence="3">
    <location>
        <begin position="195"/>
        <end position="392"/>
    </location>
</feature>
<dbReference type="EMBL" id="CP000384">
    <property type="protein sequence ID" value="ABG09688.1"/>
    <property type="molecule type" value="Genomic_DNA"/>
</dbReference>
<feature type="compositionally biased region" description="Acidic residues" evidence="1">
    <location>
        <begin position="56"/>
        <end position="91"/>
    </location>
</feature>
<sequence precursor="true">MVSQSCRAGGAALAVGIGMLLAPGIAAADPSADAAGTDVSAHAPADTRQDDHTEKADEETDAPEDNAEDIPEDSAEDEAEDEAAPVEDEDTDAKTGHRDADDEEPTEDPVDEPVADDPVEDNEVDPEEPAESPAPVATLTDTVGAGGTPAPVESPATWAVLAWARRQPFSTTTAANTSARHTTASSSTATPATTVDVKDYGAVGDGVTDDSAAIKAAEAALASGQRLYFPEGSYRFAQQNPAGNAAVLLKGLSDVTVEFAPHARLLMDNLDAAEHGTSHGIRVEGAASNVTILNATIEWKTRPSARSFGDGFSILGWASNTAPPPGWTGSTGTVSNVSLVNATVINAPQTGAIFMGASDVTVTNFTAIGTLADGLHFNANRRVTVHGLLAQNTGDDGLAFVTYYDPTLPWTYGPGDGPFNQPGLGEWNNGGSVATNITVTGGAASGVRVQGGYDITITDVTVTGKEFGLQVNSAKATGPGDWTSLASRDISISDVTISATVTGIVLATNNIDGTEASMWWDFSGLTISDVTIHNSRNWSLAVETPASTTSRFAGVTLRNIHAEVDADVGPLGGGNGGILLASLRDSVIDGVRLVSVHGSDINVVGAAQIRSQYSVADLPSSNLTIDDLVLEGPGRILIQDIAGLDVGTVASHGANSAAIELFRVKSASFDTIGAYLPGRGNGAGWGVRLLQVHDLDVANIEVITDDHIGTSWWAVELGGGNPAQDIAGAGVRIDDVTYVSGRDATDSDIVVQGGPYGPVDWYINATWRHEGEASPLWRAGLWGDAIPSLTS</sequence>
<dbReference type="Gene3D" id="2.160.20.10">
    <property type="entry name" value="Single-stranded right-handed beta-helix, Pectin lyase-like"/>
    <property type="match status" value="1"/>
</dbReference>
<dbReference type="InterPro" id="IPR012334">
    <property type="entry name" value="Pectin_lyas_fold"/>
</dbReference>
<keyword evidence="2" id="KW-0732">Signal</keyword>
<dbReference type="SMART" id="SM00710">
    <property type="entry name" value="PbH1"/>
    <property type="match status" value="8"/>
</dbReference>
<feature type="signal peptide" evidence="2">
    <location>
        <begin position="1"/>
        <end position="28"/>
    </location>
</feature>
<dbReference type="SUPFAM" id="SSF51126">
    <property type="entry name" value="Pectin lyase-like"/>
    <property type="match status" value="2"/>
</dbReference>
<name>A0A5Q5BMR4_MYCSS</name>
<evidence type="ECO:0000259" key="3">
    <source>
        <dbReference type="Pfam" id="PF12708"/>
    </source>
</evidence>
<dbReference type="InterPro" id="IPR006626">
    <property type="entry name" value="PbH1"/>
</dbReference>
<reference evidence="4" key="1">
    <citation type="submission" date="2006-06" db="EMBL/GenBank/DDBJ databases">
        <title>Complete sequence of chromosome of Mycobacterium sp. MCS.</title>
        <authorList>
            <consortium name="US DOE Joint Genome Institute"/>
            <person name="Copeland A."/>
            <person name="Lucas S."/>
            <person name="Lapidus A."/>
            <person name="Barry K."/>
            <person name="Detter J.C."/>
            <person name="Glavina del Rio T."/>
            <person name="Hammon N."/>
            <person name="Israni S."/>
            <person name="Dalin E."/>
            <person name="Tice H."/>
            <person name="Pitluck S."/>
            <person name="Martinez M."/>
            <person name="Schmutz J."/>
            <person name="Larimer F."/>
            <person name="Land M."/>
            <person name="Hauser L."/>
            <person name="Kyrpides N."/>
            <person name="Kim E."/>
            <person name="Miller C.D."/>
            <person name="Hughes J.E."/>
            <person name="Anderson A.J."/>
            <person name="Sims R.C."/>
            <person name="Richardson P."/>
        </authorList>
    </citation>
    <scope>NUCLEOTIDE SEQUENCE [LARGE SCALE GENOMIC DNA]</scope>
    <source>
        <strain evidence="4">MCS</strain>
    </source>
</reference>
<dbReference type="InterPro" id="IPR024535">
    <property type="entry name" value="RHGA/B-epi-like_pectate_lyase"/>
</dbReference>